<dbReference type="AlphaFoldDB" id="A0A1X2AE14"/>
<comment type="caution">
    <text evidence="2">The sequence shown here is derived from an EMBL/GenBank/DDBJ whole genome shotgun (WGS) entry which is preliminary data.</text>
</comment>
<feature type="domain" description="PE" evidence="1">
    <location>
        <begin position="1"/>
        <end position="91"/>
    </location>
</feature>
<accession>A0A1X2AE14</accession>
<organism evidence="2 3">
    <name type="scientific">Mycobacterium paraense</name>
    <dbReference type="NCBI Taxonomy" id="767916"/>
    <lineage>
        <taxon>Bacteria</taxon>
        <taxon>Bacillati</taxon>
        <taxon>Actinomycetota</taxon>
        <taxon>Actinomycetes</taxon>
        <taxon>Mycobacteriales</taxon>
        <taxon>Mycobacteriaceae</taxon>
        <taxon>Mycobacterium</taxon>
        <taxon>Mycobacterium simiae complex</taxon>
    </lineage>
</organism>
<dbReference type="InterPro" id="IPR000084">
    <property type="entry name" value="PE-PGRS_N"/>
</dbReference>
<dbReference type="EMBL" id="LQPN01000037">
    <property type="protein sequence ID" value="ORW49282.1"/>
    <property type="molecule type" value="Genomic_DNA"/>
</dbReference>
<dbReference type="STRING" id="767916.AWB91_10795"/>
<evidence type="ECO:0000259" key="1">
    <source>
        <dbReference type="Pfam" id="PF00934"/>
    </source>
</evidence>
<gene>
    <name evidence="2" type="ORF">AWB90_10365</name>
</gene>
<dbReference type="Pfam" id="PF00934">
    <property type="entry name" value="PE"/>
    <property type="match status" value="1"/>
</dbReference>
<reference evidence="2 3" key="1">
    <citation type="journal article" date="2015" name="Emerg. Microbes Infect.">
        <title>Characterization of 17 strains belonging to the Mycobacterium simiae complex and description of Mycobacterium paraense sp. nov.</title>
        <authorList>
            <person name="Fusco da Costa A.R."/>
            <person name="Fedrizzi T."/>
            <person name="Lopes M.L."/>
            <person name="Pecorari M."/>
            <person name="Oliveira da Costa W.L."/>
            <person name="Giacobazzi E."/>
            <person name="da Costa Bahia J.R."/>
            <person name="De Sanctis V."/>
            <person name="Batista Lima K.V."/>
            <person name="Bertorelli R."/>
            <person name="Grottola A."/>
            <person name="Fabio A."/>
            <person name="Mariottini A."/>
            <person name="Ferretti P."/>
            <person name="Di Leva F."/>
            <person name="Fregni Serpini G."/>
            <person name="Tagliazucchi S."/>
            <person name="Rumpianesi F."/>
            <person name="Jousson O."/>
            <person name="Segata N."/>
            <person name="Tortoli E."/>
        </authorList>
    </citation>
    <scope>NUCLEOTIDE SEQUENCE [LARGE SCALE GENOMIC DNA]</scope>
    <source>
        <strain evidence="2 3">IEC33</strain>
    </source>
</reference>
<dbReference type="Proteomes" id="UP000193285">
    <property type="component" value="Unassembled WGS sequence"/>
</dbReference>
<dbReference type="SUPFAM" id="SSF140459">
    <property type="entry name" value="PE/PPE dimer-like"/>
    <property type="match status" value="1"/>
</dbReference>
<name>A0A1X2AE14_9MYCO</name>
<evidence type="ECO:0000313" key="2">
    <source>
        <dbReference type="EMBL" id="ORW49282.1"/>
    </source>
</evidence>
<proteinExistence type="predicted"/>
<dbReference type="Gene3D" id="1.10.287.850">
    <property type="entry name" value="HP0062-like domain"/>
    <property type="match status" value="1"/>
</dbReference>
<dbReference type="InterPro" id="IPR038332">
    <property type="entry name" value="PPE_sf"/>
</dbReference>
<protein>
    <recommendedName>
        <fullName evidence="1">PE domain-containing protein</fullName>
    </recommendedName>
</protein>
<evidence type="ECO:0000313" key="3">
    <source>
        <dbReference type="Proteomes" id="UP000193285"/>
    </source>
</evidence>
<sequence length="254" mass="24649">MTVVPELVGQAAGNLENIGSALTAAHAAAAGPTTSVAAAAGDEVSAAIAALFSSHAQQFQALTAQAAAFHSEFTSLLNAGAVSYLGTEIANAQAAAALPGFQAIGSQVLSVLQGSSAQQIELPLDLVGPLVVATRPLAQGGTAFVGALQAGNPAAAMAALSSAGPAVGSALLYGQDTVSIPLPGSVPGVQTVALNIPFGGVLAPLQPVTVAVTTTGNPPIIAPTGFEVGGFVTNLQTNGPEVALALLLLGVSFV</sequence>